<protein>
    <submittedName>
        <fullName evidence="1">Uncharacterized protein</fullName>
    </submittedName>
</protein>
<organism evidence="1 2">
    <name type="scientific">Ligilactobacillus salivarius</name>
    <dbReference type="NCBI Taxonomy" id="1624"/>
    <lineage>
        <taxon>Bacteria</taxon>
        <taxon>Bacillati</taxon>
        <taxon>Bacillota</taxon>
        <taxon>Bacilli</taxon>
        <taxon>Lactobacillales</taxon>
        <taxon>Lactobacillaceae</taxon>
        <taxon>Ligilactobacillus</taxon>
    </lineage>
</organism>
<gene>
    <name evidence="1" type="ORF">FYL10_04915</name>
</gene>
<dbReference type="InterPro" id="IPR046904">
    <property type="entry name" value="ABC-3C_MC2"/>
</dbReference>
<dbReference type="AlphaFoldDB" id="A0ABD6J795"/>
<evidence type="ECO:0000313" key="2">
    <source>
        <dbReference type="Proteomes" id="UP000470980"/>
    </source>
</evidence>
<sequence length="145" mass="16776">MKLFNSRFELALRVMLILKNSDKITKSEILALDLMSTYGKSCKIANENLHGNNQFDISEVAIRKELIDQAIAYLRLYELVEEFYDSSLGYTYRLTNNGRKIIDQVNNDYSDSYQKTLRKAIELVGKRDDEQLFSMLSKQFGVEVG</sequence>
<dbReference type="Pfam" id="PF20288">
    <property type="entry name" value="MC2"/>
    <property type="match status" value="1"/>
</dbReference>
<proteinExistence type="predicted"/>
<accession>A0ABD6J795</accession>
<name>A0ABD6J795_9LACO</name>
<dbReference type="Proteomes" id="UP000470980">
    <property type="component" value="Unassembled WGS sequence"/>
</dbReference>
<reference evidence="1 2" key="1">
    <citation type="journal article" date="2020" name="Food Funct.">
        <title>Screening of Lactobacillus salivarius strains from the feces of Chinese populations and the evaluation of their effects against intestinal inflammation in mice.</title>
        <authorList>
            <person name="Zhai Q."/>
            <person name="Shen X."/>
            <person name="Cen S."/>
            <person name="Zhang C."/>
            <person name="Tian F."/>
            <person name="Zhao J."/>
            <person name="Zhang H."/>
            <person name="Xue Y."/>
            <person name="Chen W."/>
        </authorList>
    </citation>
    <scope>NUCLEOTIDE SEQUENCE [LARGE SCALE GENOMIC DNA]</scope>
    <source>
        <strain evidence="1 2">FZJTZ9M6.scaf</strain>
    </source>
</reference>
<comment type="caution">
    <text evidence="1">The sequence shown here is derived from an EMBL/GenBank/DDBJ whole genome shotgun (WGS) entry which is preliminary data.</text>
</comment>
<dbReference type="EMBL" id="VSTR01000005">
    <property type="protein sequence ID" value="MYY73023.1"/>
    <property type="molecule type" value="Genomic_DNA"/>
</dbReference>
<evidence type="ECO:0000313" key="1">
    <source>
        <dbReference type="EMBL" id="MYY73023.1"/>
    </source>
</evidence>
<dbReference type="RefSeq" id="WP_081539063.1">
    <property type="nucleotide sequence ID" value="NZ_CP116812.1"/>
</dbReference>